<dbReference type="OrthoDB" id="7642308at2"/>
<dbReference type="AlphaFoldDB" id="A0A0B3S9T7"/>
<feature type="transmembrane region" description="Helical" evidence="7">
    <location>
        <begin position="18"/>
        <end position="37"/>
    </location>
</feature>
<feature type="transmembrane region" description="Helical" evidence="7">
    <location>
        <begin position="343"/>
        <end position="362"/>
    </location>
</feature>
<evidence type="ECO:0000256" key="2">
    <source>
        <dbReference type="ARBA" id="ARBA00022475"/>
    </source>
</evidence>
<evidence type="ECO:0000256" key="4">
    <source>
        <dbReference type="ARBA" id="ARBA00022989"/>
    </source>
</evidence>
<keyword evidence="3 7" id="KW-0812">Transmembrane</keyword>
<feature type="coiled-coil region" evidence="6">
    <location>
        <begin position="253"/>
        <end position="304"/>
    </location>
</feature>
<keyword evidence="2" id="KW-1003">Cell membrane</keyword>
<evidence type="ECO:0000256" key="7">
    <source>
        <dbReference type="SAM" id="Phobius"/>
    </source>
</evidence>
<evidence type="ECO:0000256" key="5">
    <source>
        <dbReference type="ARBA" id="ARBA00023136"/>
    </source>
</evidence>
<evidence type="ECO:0000256" key="1">
    <source>
        <dbReference type="ARBA" id="ARBA00004651"/>
    </source>
</evidence>
<proteinExistence type="predicted"/>
<evidence type="ECO:0000313" key="9">
    <source>
        <dbReference type="EMBL" id="KHQ53411.1"/>
    </source>
</evidence>
<dbReference type="STRING" id="561184.SAMN05216376_106279"/>
<organism evidence="9 10">
    <name type="scientific">Mameliella alba</name>
    <dbReference type="NCBI Taxonomy" id="561184"/>
    <lineage>
        <taxon>Bacteria</taxon>
        <taxon>Pseudomonadati</taxon>
        <taxon>Pseudomonadota</taxon>
        <taxon>Alphaproteobacteria</taxon>
        <taxon>Rhodobacterales</taxon>
        <taxon>Roseobacteraceae</taxon>
        <taxon>Mameliella</taxon>
    </lineage>
</organism>
<dbReference type="Pfam" id="PF02706">
    <property type="entry name" value="Wzz"/>
    <property type="match status" value="1"/>
</dbReference>
<dbReference type="InterPro" id="IPR003856">
    <property type="entry name" value="LPS_length_determ_N"/>
</dbReference>
<reference evidence="9 10" key="1">
    <citation type="submission" date="2014-10" db="EMBL/GenBank/DDBJ databases">
        <title>Genome sequence of Ponticoccus sp. strain UMTAT08 isolated from clonal culture of toxic dinoflagellate Alexandrium tamiyavanichii.</title>
        <authorList>
            <person name="Gan H.Y."/>
            <person name="Muhd D.-D."/>
            <person name="Mohd Noor M.E."/>
            <person name="Yeong Y.S."/>
            <person name="Usup G."/>
        </authorList>
    </citation>
    <scope>NUCLEOTIDE SEQUENCE [LARGE SCALE GENOMIC DNA]</scope>
    <source>
        <strain evidence="9 10">UMTAT08</strain>
    </source>
</reference>
<protein>
    <submittedName>
        <fullName evidence="9">Chain-length determining protein</fullName>
    </submittedName>
</protein>
<gene>
    <name evidence="9" type="ORF">OA50_01941</name>
</gene>
<accession>A0A0B3S9T7</accession>
<dbReference type="GO" id="GO:0005886">
    <property type="term" value="C:plasma membrane"/>
    <property type="evidence" value="ECO:0007669"/>
    <property type="project" value="UniProtKB-SubCell"/>
</dbReference>
<dbReference type="Proteomes" id="UP000030960">
    <property type="component" value="Unassembled WGS sequence"/>
</dbReference>
<comment type="subcellular location">
    <subcellularLocation>
        <location evidence="1">Cell membrane</location>
        <topology evidence="1">Multi-pass membrane protein</topology>
    </subcellularLocation>
</comment>
<dbReference type="PANTHER" id="PTHR32309">
    <property type="entry name" value="TYROSINE-PROTEIN KINASE"/>
    <property type="match status" value="1"/>
</dbReference>
<feature type="transmembrane region" description="Helical" evidence="7">
    <location>
        <begin position="403"/>
        <end position="422"/>
    </location>
</feature>
<evidence type="ECO:0000256" key="3">
    <source>
        <dbReference type="ARBA" id="ARBA00022692"/>
    </source>
</evidence>
<dbReference type="RefSeq" id="WP_043140311.1">
    <property type="nucleotide sequence ID" value="NZ_JSUQ01000007.1"/>
</dbReference>
<evidence type="ECO:0000313" key="10">
    <source>
        <dbReference type="Proteomes" id="UP000030960"/>
    </source>
</evidence>
<keyword evidence="10" id="KW-1185">Reference proteome</keyword>
<keyword evidence="5 7" id="KW-0472">Membrane</keyword>
<keyword evidence="4 7" id="KW-1133">Transmembrane helix</keyword>
<evidence type="ECO:0000259" key="8">
    <source>
        <dbReference type="Pfam" id="PF02706"/>
    </source>
</evidence>
<feature type="domain" description="Polysaccharide chain length determinant N-terminal" evidence="8">
    <location>
        <begin position="7"/>
        <end position="56"/>
    </location>
</feature>
<dbReference type="EMBL" id="JSUQ01000007">
    <property type="protein sequence ID" value="KHQ53411.1"/>
    <property type="molecule type" value="Genomic_DNA"/>
</dbReference>
<name>A0A0B3S9T7_9RHOB</name>
<sequence length="442" mass="49089">MSQFQSIGEVFAALKRRALMILVVTFLGCLASLYYAMGQTKVFEATAVVQIEDAQVPDQLAGALAATNDAARRVRLIEQRLMARDNLVRIMEKHALFSADPTMTMSERVGRLRDSVRIQQLLDQAQSFAPGGNAPSGLMISVQMDDAQKAADVANELMQSVIDQSRDRSASRARDTLDFFVAEETRVGAEIDVLEAEIAEFKRLNAEQLPTGVVDLRSQLGSLRDTDLELDQQILTMQTSSDRTRDEVRERQIAALQEQKALIAARITQIEAQIEGAPEVERELNRLDREMTRLQEQYGVITRRKAEAELGQLLEDRKATDRFEVLETALVPEYPVSRSRKKLAMMGGVASLMAALGLAFLIETMNPVIRSAAQMERALGIQPVVAIPVVTTRQDRRSGGLKLLGKLLAIFAILGLGLKLLWDRSPVLAEFTERFLPRAIRG</sequence>
<comment type="caution">
    <text evidence="9">The sequence shown here is derived from an EMBL/GenBank/DDBJ whole genome shotgun (WGS) entry which is preliminary data.</text>
</comment>
<keyword evidence="6" id="KW-0175">Coiled coil</keyword>
<dbReference type="PANTHER" id="PTHR32309:SF31">
    <property type="entry name" value="CAPSULAR EXOPOLYSACCHARIDE FAMILY"/>
    <property type="match status" value="1"/>
</dbReference>
<dbReference type="InterPro" id="IPR050445">
    <property type="entry name" value="Bact_polysacc_biosynth/exp"/>
</dbReference>
<evidence type="ECO:0000256" key="6">
    <source>
        <dbReference type="SAM" id="Coils"/>
    </source>
</evidence>